<feature type="transmembrane region" description="Helical" evidence="2">
    <location>
        <begin position="179"/>
        <end position="200"/>
    </location>
</feature>
<dbReference type="EMBL" id="JBANMG010000008">
    <property type="protein sequence ID" value="KAK6949978.1"/>
    <property type="molecule type" value="Genomic_DNA"/>
</dbReference>
<sequence>MSSDNKGRIPTPYSDVDPQDHQYQSHLKKLRLVDSARIGLTGFALLCGLTILGTAADTLAVYNATHLPSDFHLPLWPDHFDLRPTVALVVGSTIVVIANIVSLLCSKIKVLRNQTLVHTSLTFAAPFVGFTAVMISMIFFYAVNASATNDTLQSWSCQWGFASMGAKPHFGTLCSESRAALYLSVILVPIELIVFTVAGYQSILERKALGFIPSHKAGSPVPSA</sequence>
<keyword evidence="2" id="KW-0812">Transmembrane</keyword>
<feature type="transmembrane region" description="Helical" evidence="2">
    <location>
        <begin position="116"/>
        <end position="143"/>
    </location>
</feature>
<proteinExistence type="predicted"/>
<feature type="transmembrane region" description="Helical" evidence="2">
    <location>
        <begin position="38"/>
        <end position="62"/>
    </location>
</feature>
<comment type="caution">
    <text evidence="3">The sequence shown here is derived from an EMBL/GenBank/DDBJ whole genome shotgun (WGS) entry which is preliminary data.</text>
</comment>
<keyword evidence="2" id="KW-1133">Transmembrane helix</keyword>
<dbReference type="AlphaFoldDB" id="A0AAX6MBB2"/>
<feature type="transmembrane region" description="Helical" evidence="2">
    <location>
        <begin position="82"/>
        <end position="104"/>
    </location>
</feature>
<evidence type="ECO:0000256" key="1">
    <source>
        <dbReference type="SAM" id="MobiDB-lite"/>
    </source>
</evidence>
<feature type="region of interest" description="Disordered" evidence="1">
    <location>
        <begin position="1"/>
        <end position="20"/>
    </location>
</feature>
<dbReference type="PANTHER" id="PTHR42069">
    <property type="entry name" value="HYPHAL ANASTAMOSIS-8 PROTEIN"/>
    <property type="match status" value="1"/>
</dbReference>
<dbReference type="PANTHER" id="PTHR42069:SF1">
    <property type="entry name" value="MARVEL DOMAIN-CONTAINING PROTEIN"/>
    <property type="match status" value="1"/>
</dbReference>
<organism evidence="3 4">
    <name type="scientific">Daldinia eschscholtzii</name>
    <dbReference type="NCBI Taxonomy" id="292717"/>
    <lineage>
        <taxon>Eukaryota</taxon>
        <taxon>Fungi</taxon>
        <taxon>Dikarya</taxon>
        <taxon>Ascomycota</taxon>
        <taxon>Pezizomycotina</taxon>
        <taxon>Sordariomycetes</taxon>
        <taxon>Xylariomycetidae</taxon>
        <taxon>Xylariales</taxon>
        <taxon>Hypoxylaceae</taxon>
        <taxon>Daldinia</taxon>
    </lineage>
</organism>
<evidence type="ECO:0000313" key="4">
    <source>
        <dbReference type="Proteomes" id="UP001369815"/>
    </source>
</evidence>
<evidence type="ECO:0000313" key="3">
    <source>
        <dbReference type="EMBL" id="KAK6949978.1"/>
    </source>
</evidence>
<keyword evidence="4" id="KW-1185">Reference proteome</keyword>
<name>A0AAX6MBB2_9PEZI</name>
<keyword evidence="2" id="KW-0472">Membrane</keyword>
<gene>
    <name evidence="3" type="ORF">Daesc_008301</name>
</gene>
<reference evidence="3 4" key="1">
    <citation type="journal article" date="2024" name="Front Chem Biol">
        <title>Unveiling the potential of Daldinia eschscholtzii MFLUCC 19-0629 through bioactivity and bioinformatics studies for enhanced sustainable agriculture production.</title>
        <authorList>
            <person name="Brooks S."/>
            <person name="Weaver J.A."/>
            <person name="Klomchit A."/>
            <person name="Alharthi S.A."/>
            <person name="Onlamun T."/>
            <person name="Nurani R."/>
            <person name="Vong T.K."/>
            <person name="Alberti F."/>
            <person name="Greco C."/>
        </authorList>
    </citation>
    <scope>NUCLEOTIDE SEQUENCE [LARGE SCALE GENOMIC DNA]</scope>
    <source>
        <strain evidence="3">MFLUCC 19-0629</strain>
    </source>
</reference>
<evidence type="ECO:0000256" key="2">
    <source>
        <dbReference type="SAM" id="Phobius"/>
    </source>
</evidence>
<dbReference type="Proteomes" id="UP001369815">
    <property type="component" value="Unassembled WGS sequence"/>
</dbReference>
<protein>
    <submittedName>
        <fullName evidence="3">Uncharacterized protein</fullName>
    </submittedName>
</protein>
<accession>A0AAX6MBB2</accession>